<evidence type="ECO:0000313" key="2">
    <source>
        <dbReference type="EMBL" id="MLU96378.1"/>
    </source>
</evidence>
<accession>A0A3U0HEX7</accession>
<dbReference type="Pfam" id="PF11185">
    <property type="entry name" value="DUF2971"/>
    <property type="match status" value="1"/>
</dbReference>
<dbReference type="Proteomes" id="UP000885374">
    <property type="component" value="Unassembled WGS sequence"/>
</dbReference>
<proteinExistence type="predicted"/>
<reference evidence="1" key="1">
    <citation type="submission" date="2019-10" db="EMBL/GenBank/DDBJ databases">
        <authorList>
            <person name="Ashton P.M."/>
            <person name="Dallman T."/>
            <person name="Nair S."/>
            <person name="De Pinna E."/>
            <person name="Peters T."/>
            <person name="Grant K."/>
        </authorList>
    </citation>
    <scope>NUCLEOTIDE SEQUENCE</scope>
    <source>
        <strain evidence="2">157339</strain>
        <strain evidence="1">812106</strain>
    </source>
</reference>
<sequence>MYIYKYRRFDENSLNALKNNEIWFSRGVKFNDPFDCSLNVPITLMSITSIRKFINVNKNNSLLLELAKNNEDLIDFIVNQQIEKNREYIENNSIERTDLYPVYELVMASLSRAFICCFSQTATNSLLWSHYSNSHTGFCLRFKKDVLLNDLSLFDYGEVKYTNEPINLMEGLYDNSNPARNIIFTKDENWRYEQEFRLVHQDVARNNEDDYRVCKYSDESIDCIILGYNSSPECYQEIRKIINDKKIILKKIERSNYGFKLYVGTDRY</sequence>
<name>A0A3U0HEX7_SALET</name>
<comment type="caution">
    <text evidence="1">The sequence shown here is derived from an EMBL/GenBank/DDBJ whole genome shotgun (WGS) entry which is preliminary data.</text>
</comment>
<dbReference type="EMBL" id="RVHM01000006">
    <property type="protein sequence ID" value="MLU96378.1"/>
    <property type="molecule type" value="Genomic_DNA"/>
</dbReference>
<evidence type="ECO:0000313" key="1">
    <source>
        <dbReference type="EMBL" id="EDB3556343.1"/>
    </source>
</evidence>
<dbReference type="EMBL" id="AALNFL010000012">
    <property type="protein sequence ID" value="EDB3556343.1"/>
    <property type="molecule type" value="Genomic_DNA"/>
</dbReference>
<dbReference type="AlphaFoldDB" id="A0A3U0HEX7"/>
<protein>
    <submittedName>
        <fullName evidence="1">DUF2971 domain-containing protein</fullName>
    </submittedName>
</protein>
<gene>
    <name evidence="2" type="ORF">DRU74_06465</name>
    <name evidence="1" type="ORF">F9X76_13910</name>
</gene>
<organism evidence="1">
    <name type="scientific">Salmonella enterica I</name>
    <dbReference type="NCBI Taxonomy" id="59201"/>
    <lineage>
        <taxon>Bacteria</taxon>
        <taxon>Pseudomonadati</taxon>
        <taxon>Pseudomonadota</taxon>
        <taxon>Gammaproteobacteria</taxon>
        <taxon>Enterobacterales</taxon>
        <taxon>Enterobacteriaceae</taxon>
        <taxon>Salmonella</taxon>
    </lineage>
</organism>
<dbReference type="InterPro" id="IPR021352">
    <property type="entry name" value="DUF2971"/>
</dbReference>